<protein>
    <recommendedName>
        <fullName evidence="3">SurA N-terminal domain-containing protein</fullName>
    </recommendedName>
</protein>
<accession>A0ABP6Y4A7</accession>
<sequence>MRIMGRPRALVAVVAGAFLLAGCGSGPSQVNTAAIVDGQRTTIDQVQNLLDRAVQEQPYARQLAAKHKLDLVGREIVRQQVLHAVLAKAAKKEGVAADQGAITEALQHDPLAGPVPASVSQDETAGVTQLVWRLRDHREAVTDQYLEQALAVKTLPTLSVNFDYTSIGAPTSESQAPTVDAKTARSEAFAKAEEYAKNPNAIRAELQAGAQGNVGQQAPALSSPEDAATVLFGVPANTAIAFQPNPSSAPTWWVAAVVRQRTTDKQVATDQVQQPTSGQLSAIGVRMLQPYLGEVQYKINPRYGVWDSVGMNLAPSSAELAGVVAPVHGGAPAQQ</sequence>
<evidence type="ECO:0000313" key="1">
    <source>
        <dbReference type="EMBL" id="GAA3577163.1"/>
    </source>
</evidence>
<name>A0ABP6Y4A7_9PSEU</name>
<dbReference type="PROSITE" id="PS51257">
    <property type="entry name" value="PROKAR_LIPOPROTEIN"/>
    <property type="match status" value="1"/>
</dbReference>
<dbReference type="Proteomes" id="UP001500689">
    <property type="component" value="Unassembled WGS sequence"/>
</dbReference>
<organism evidence="1 2">
    <name type="scientific">Amycolatopsis ultiminotia</name>
    <dbReference type="NCBI Taxonomy" id="543629"/>
    <lineage>
        <taxon>Bacteria</taxon>
        <taxon>Bacillati</taxon>
        <taxon>Actinomycetota</taxon>
        <taxon>Actinomycetes</taxon>
        <taxon>Pseudonocardiales</taxon>
        <taxon>Pseudonocardiaceae</taxon>
        <taxon>Amycolatopsis</taxon>
    </lineage>
</organism>
<evidence type="ECO:0008006" key="3">
    <source>
        <dbReference type="Google" id="ProtNLM"/>
    </source>
</evidence>
<gene>
    <name evidence="1" type="ORF">GCM10022222_72340</name>
</gene>
<evidence type="ECO:0000313" key="2">
    <source>
        <dbReference type="Proteomes" id="UP001500689"/>
    </source>
</evidence>
<proteinExistence type="predicted"/>
<reference evidence="2" key="1">
    <citation type="journal article" date="2019" name="Int. J. Syst. Evol. Microbiol.">
        <title>The Global Catalogue of Microorganisms (GCM) 10K type strain sequencing project: providing services to taxonomists for standard genome sequencing and annotation.</title>
        <authorList>
            <consortium name="The Broad Institute Genomics Platform"/>
            <consortium name="The Broad Institute Genome Sequencing Center for Infectious Disease"/>
            <person name="Wu L."/>
            <person name="Ma J."/>
        </authorList>
    </citation>
    <scope>NUCLEOTIDE SEQUENCE [LARGE SCALE GENOMIC DNA]</scope>
    <source>
        <strain evidence="2">JCM 16898</strain>
    </source>
</reference>
<comment type="caution">
    <text evidence="1">The sequence shown here is derived from an EMBL/GenBank/DDBJ whole genome shotgun (WGS) entry which is preliminary data.</text>
</comment>
<keyword evidence="2" id="KW-1185">Reference proteome</keyword>
<dbReference type="EMBL" id="BAAAZN010000021">
    <property type="protein sequence ID" value="GAA3577163.1"/>
    <property type="molecule type" value="Genomic_DNA"/>
</dbReference>